<dbReference type="Pfam" id="PF13560">
    <property type="entry name" value="HTH_31"/>
    <property type="match status" value="1"/>
</dbReference>
<feature type="region of interest" description="Disordered" evidence="2">
    <location>
        <begin position="84"/>
        <end position="117"/>
    </location>
</feature>
<dbReference type="SUPFAM" id="SSF47413">
    <property type="entry name" value="lambda repressor-like DNA-binding domains"/>
    <property type="match status" value="1"/>
</dbReference>
<dbReference type="InterPro" id="IPR013096">
    <property type="entry name" value="Cupin_2"/>
</dbReference>
<dbReference type="RefSeq" id="WP_036952000.1">
    <property type="nucleotide sequence ID" value="NZ_BAABIH010000001.1"/>
</dbReference>
<dbReference type="AlphaFoldDB" id="A0A5P9Q865"/>
<dbReference type="SUPFAM" id="SSF51182">
    <property type="entry name" value="RmlC-like cupins"/>
    <property type="match status" value="1"/>
</dbReference>
<gene>
    <name evidence="4" type="ORF">KDY119_01113</name>
</gene>
<dbReference type="Gene3D" id="1.10.260.40">
    <property type="entry name" value="lambda repressor-like DNA-binding domains"/>
    <property type="match status" value="1"/>
</dbReference>
<dbReference type="GO" id="GO:0003677">
    <property type="term" value="F:DNA binding"/>
    <property type="evidence" value="ECO:0007669"/>
    <property type="project" value="UniProtKB-KW"/>
</dbReference>
<dbReference type="GO" id="GO:0005829">
    <property type="term" value="C:cytosol"/>
    <property type="evidence" value="ECO:0007669"/>
    <property type="project" value="TreeGrafter"/>
</dbReference>
<feature type="domain" description="HTH cro/C1-type" evidence="3">
    <location>
        <begin position="26"/>
        <end position="80"/>
    </location>
</feature>
<dbReference type="GO" id="GO:0003700">
    <property type="term" value="F:DNA-binding transcription factor activity"/>
    <property type="evidence" value="ECO:0007669"/>
    <property type="project" value="TreeGrafter"/>
</dbReference>
<organism evidence="4 5">
    <name type="scientific">Luteimicrobium xylanilyticum</name>
    <dbReference type="NCBI Taxonomy" id="1133546"/>
    <lineage>
        <taxon>Bacteria</taxon>
        <taxon>Bacillati</taxon>
        <taxon>Actinomycetota</taxon>
        <taxon>Actinomycetes</taxon>
        <taxon>Micrococcales</taxon>
        <taxon>Luteimicrobium</taxon>
    </lineage>
</organism>
<dbReference type="OrthoDB" id="5114244at2"/>
<dbReference type="Gene3D" id="2.60.120.10">
    <property type="entry name" value="Jelly Rolls"/>
    <property type="match status" value="1"/>
</dbReference>
<sequence>MEPQLLLDQASGAVESFDAEVLGARLRALRTARGLSLRETARRLDISASALSQIERGVLRPSVHRLLAILTTLGGSVLDVFADEPRGPLDPGPSDADGGDAAPHAPPVGSHAIRRAHDDETVRFQAGVTFRRLSPGPTRGVDLFESTYPPGSRGGSEHELITHAGYEVGTVTQGELTIDFPDETVLLGPGDSITYACETPHRLSNRGQRTVVATWLIVHG</sequence>
<dbReference type="InterPro" id="IPR010982">
    <property type="entry name" value="Lambda_DNA-bd_dom_sf"/>
</dbReference>
<keyword evidence="1" id="KW-0238">DNA-binding</keyword>
<dbReference type="PANTHER" id="PTHR46797:SF1">
    <property type="entry name" value="METHYLPHOSPHONATE SYNTHASE"/>
    <property type="match status" value="1"/>
</dbReference>
<dbReference type="KEGG" id="lxl:KDY119_01113"/>
<dbReference type="InterPro" id="IPR011051">
    <property type="entry name" value="RmlC_Cupin_sf"/>
</dbReference>
<evidence type="ECO:0000313" key="5">
    <source>
        <dbReference type="Proteomes" id="UP000326702"/>
    </source>
</evidence>
<feature type="compositionally biased region" description="Low complexity" evidence="2">
    <location>
        <begin position="92"/>
        <end position="103"/>
    </location>
</feature>
<evidence type="ECO:0000313" key="4">
    <source>
        <dbReference type="EMBL" id="QFU97614.1"/>
    </source>
</evidence>
<dbReference type="Pfam" id="PF07883">
    <property type="entry name" value="Cupin_2"/>
    <property type="match status" value="1"/>
</dbReference>
<reference evidence="4 5" key="1">
    <citation type="submission" date="2019-10" db="EMBL/GenBank/DDBJ databases">
        <title>Genome sequence of Luteimicrobium xylanilyticum HY-24.</title>
        <authorList>
            <person name="Kim D.Y."/>
            <person name="Park H.-Y."/>
        </authorList>
    </citation>
    <scope>NUCLEOTIDE SEQUENCE [LARGE SCALE GENOMIC DNA]</scope>
    <source>
        <strain evidence="4 5">HY-24</strain>
    </source>
</reference>
<dbReference type="CDD" id="cd00093">
    <property type="entry name" value="HTH_XRE"/>
    <property type="match status" value="1"/>
</dbReference>
<proteinExistence type="predicted"/>
<accession>A0A5P9Q865</accession>
<dbReference type="Proteomes" id="UP000326702">
    <property type="component" value="Chromosome"/>
</dbReference>
<dbReference type="PROSITE" id="PS50943">
    <property type="entry name" value="HTH_CROC1"/>
    <property type="match status" value="1"/>
</dbReference>
<dbReference type="InterPro" id="IPR050807">
    <property type="entry name" value="TransReg_Diox_bact_type"/>
</dbReference>
<evidence type="ECO:0000259" key="3">
    <source>
        <dbReference type="PROSITE" id="PS50943"/>
    </source>
</evidence>
<dbReference type="EMBL" id="CP045529">
    <property type="protein sequence ID" value="QFU97614.1"/>
    <property type="molecule type" value="Genomic_DNA"/>
</dbReference>
<dbReference type="InterPro" id="IPR014710">
    <property type="entry name" value="RmlC-like_jellyroll"/>
</dbReference>
<protein>
    <recommendedName>
        <fullName evidence="3">HTH cro/C1-type domain-containing protein</fullName>
    </recommendedName>
</protein>
<dbReference type="PANTHER" id="PTHR46797">
    <property type="entry name" value="HTH-TYPE TRANSCRIPTIONAL REGULATOR"/>
    <property type="match status" value="1"/>
</dbReference>
<evidence type="ECO:0000256" key="1">
    <source>
        <dbReference type="ARBA" id="ARBA00023125"/>
    </source>
</evidence>
<dbReference type="SMART" id="SM00530">
    <property type="entry name" value="HTH_XRE"/>
    <property type="match status" value="1"/>
</dbReference>
<dbReference type="CDD" id="cd02209">
    <property type="entry name" value="cupin_XRE_C"/>
    <property type="match status" value="1"/>
</dbReference>
<keyword evidence="5" id="KW-1185">Reference proteome</keyword>
<evidence type="ECO:0000256" key="2">
    <source>
        <dbReference type="SAM" id="MobiDB-lite"/>
    </source>
</evidence>
<dbReference type="InterPro" id="IPR001387">
    <property type="entry name" value="Cro/C1-type_HTH"/>
</dbReference>
<name>A0A5P9Q865_9MICO</name>